<proteinExistence type="predicted"/>
<accession>A0ACD5GZV6</accession>
<sequence length="206" mass="22694">MQRASQTRHLPAFQRCAERENPATGGKRGFGGRHHHNRRCGTNFRGERTMTNVASNPDTQPTAPHLDATESLEIAPRLGHFLEEYAEIAAILPVLTGLFVTSRLQLRGAQALLVNLAIAAMVRQATIQLKKQAGVTSVSSAATSPSPSVPEDYTIVHSTPGRLRLRIGRLVSDPRYVQRLEKLLEAEERVLGIRINRVAVLFSHPL</sequence>
<dbReference type="EMBL" id="CP182909">
    <property type="protein sequence ID" value="XPM66165.1"/>
    <property type="molecule type" value="Genomic_DNA"/>
</dbReference>
<evidence type="ECO:0000313" key="1">
    <source>
        <dbReference type="EMBL" id="XPM66165.1"/>
    </source>
</evidence>
<protein>
    <submittedName>
        <fullName evidence="1">Uncharacterized protein</fullName>
    </submittedName>
</protein>
<name>A0ACD5GZV6_9CYAN</name>
<dbReference type="Proteomes" id="UP000095472">
    <property type="component" value="Chromosome"/>
</dbReference>
<organism evidence="1 2">
    <name type="scientific">Desertifilum tharense IPPAS B-1220</name>
    <dbReference type="NCBI Taxonomy" id="1781255"/>
    <lineage>
        <taxon>Bacteria</taxon>
        <taxon>Bacillati</taxon>
        <taxon>Cyanobacteriota</taxon>
        <taxon>Cyanophyceae</taxon>
        <taxon>Desertifilales</taxon>
        <taxon>Desertifilaceae</taxon>
        <taxon>Desertifilum</taxon>
    </lineage>
</organism>
<evidence type="ECO:0000313" key="2">
    <source>
        <dbReference type="Proteomes" id="UP000095472"/>
    </source>
</evidence>
<gene>
    <name evidence="1" type="ORF">BH720_012480</name>
</gene>
<reference evidence="1 2" key="1">
    <citation type="journal article" date="2016" name="Genome Announc.">
        <title>Draft Genome Sequence of the Thermotolerant Cyanobacterium Desertifilum sp. IPPAS B-1220.</title>
        <authorList>
            <person name="Mironov K.S."/>
            <person name="Sinetova M.A."/>
            <person name="Bolatkhan K."/>
            <person name="Zayadan B.K."/>
            <person name="Ustinova V.V."/>
            <person name="Kupriyanova E.V."/>
            <person name="Skrypnik A.N."/>
            <person name="Gogoleva N.E."/>
            <person name="Gogolev Y.V."/>
            <person name="Los D.A."/>
        </authorList>
    </citation>
    <scope>NUCLEOTIDE SEQUENCE [LARGE SCALE GENOMIC DNA]</scope>
    <source>
        <strain evidence="1 2">IPPAS B-1220</strain>
    </source>
</reference>
<keyword evidence="2" id="KW-1185">Reference proteome</keyword>